<dbReference type="PANTHER" id="PTHR43649">
    <property type="entry name" value="ARABINOSE-BINDING PROTEIN-RELATED"/>
    <property type="match status" value="1"/>
</dbReference>
<protein>
    <submittedName>
        <fullName evidence="3">Multiple sugar transport system substrate-binding protein</fullName>
    </submittedName>
</protein>
<keyword evidence="3" id="KW-0762">Sugar transport</keyword>
<dbReference type="SUPFAM" id="SSF53850">
    <property type="entry name" value="Periplasmic binding protein-like II"/>
    <property type="match status" value="1"/>
</dbReference>
<keyword evidence="4" id="KW-1185">Reference proteome</keyword>
<dbReference type="OrthoDB" id="9808332at2"/>
<keyword evidence="3" id="KW-0813">Transport</keyword>
<evidence type="ECO:0000256" key="1">
    <source>
        <dbReference type="SAM" id="MobiDB-lite"/>
    </source>
</evidence>
<comment type="caution">
    <text evidence="3">The sequence shown here is derived from an EMBL/GenBank/DDBJ whole genome shotgun (WGS) entry which is preliminary data.</text>
</comment>
<dbReference type="InterPro" id="IPR050490">
    <property type="entry name" value="Bact_solute-bd_prot1"/>
</dbReference>
<evidence type="ECO:0000256" key="2">
    <source>
        <dbReference type="SAM" id="SignalP"/>
    </source>
</evidence>
<feature type="signal peptide" evidence="2">
    <location>
        <begin position="1"/>
        <end position="22"/>
    </location>
</feature>
<feature type="chain" id="PRO_5038537038" evidence="2">
    <location>
        <begin position="23"/>
        <end position="457"/>
    </location>
</feature>
<dbReference type="EMBL" id="QTTN01000010">
    <property type="protein sequence ID" value="REE86508.1"/>
    <property type="molecule type" value="Genomic_DNA"/>
</dbReference>
<dbReference type="Proteomes" id="UP000256304">
    <property type="component" value="Unassembled WGS sequence"/>
</dbReference>
<accession>A0A3D9S7C8</accession>
<dbReference type="Gene3D" id="3.40.190.10">
    <property type="entry name" value="Periplasmic binding protein-like II"/>
    <property type="match status" value="1"/>
</dbReference>
<dbReference type="PANTHER" id="PTHR43649:SF12">
    <property type="entry name" value="DIACETYLCHITOBIOSE BINDING PROTEIN DASA"/>
    <property type="match status" value="1"/>
</dbReference>
<dbReference type="RefSeq" id="WP_116189068.1">
    <property type="nucleotide sequence ID" value="NZ_QTTN01000010.1"/>
</dbReference>
<sequence length="457" mass="50579">MGTMARGRMQLLLSLLFISAIAVGCSAKDNQSARSNQAADNKPGSGVEAASGAAEDNVRLRMMESLTNPQRTGILKQLIAQFEQENPAIHVELISPPFDQADATIETMLATKQDLDVIEIREINVADYVNKHYVEPLDAYTAGWQDYATVQQIPLTVGSVNGKLYFLANGLYERQLYYRKDWFEKANISPPSTWEELYEAAVKLTDPAHNQYGFAFRGAKGSNGTFDAMIRTYNGQEINLTDGAFLTSGATIYSTQQAEEALTLYKNLYKDASPQESVYWGFEEHVKSFTSGQTAMLLQDSDVIQTLQSSMKPGTWATVPMPKGPSGKSLITVGAAGWGIPSASDHKAEAWKLIAFLSSPENNIKFGKAYGLVPIHTTAAADPFFTIGPYKTLIDMTNDPDTYLYYQTPIKYPGNNEWSKVSTALEQEMLLGKATVQQTLANWDAYWKEQQRLMQGK</sequence>
<organism evidence="3 4">
    <name type="scientific">Paenibacillus taihuensis</name>
    <dbReference type="NCBI Taxonomy" id="1156355"/>
    <lineage>
        <taxon>Bacteria</taxon>
        <taxon>Bacillati</taxon>
        <taxon>Bacillota</taxon>
        <taxon>Bacilli</taxon>
        <taxon>Bacillales</taxon>
        <taxon>Paenibacillaceae</taxon>
        <taxon>Paenibacillus</taxon>
    </lineage>
</organism>
<dbReference type="InterPro" id="IPR006059">
    <property type="entry name" value="SBP"/>
</dbReference>
<reference evidence="3 4" key="1">
    <citation type="submission" date="2018-08" db="EMBL/GenBank/DDBJ databases">
        <title>Genomic Encyclopedia of Type Strains, Phase III (KMG-III): the genomes of soil and plant-associated and newly described type strains.</title>
        <authorList>
            <person name="Whitman W."/>
        </authorList>
    </citation>
    <scope>NUCLEOTIDE SEQUENCE [LARGE SCALE GENOMIC DNA]</scope>
    <source>
        <strain evidence="3 4">CGMCC 1.10966</strain>
    </source>
</reference>
<dbReference type="Pfam" id="PF01547">
    <property type="entry name" value="SBP_bac_1"/>
    <property type="match status" value="1"/>
</dbReference>
<evidence type="ECO:0000313" key="4">
    <source>
        <dbReference type="Proteomes" id="UP000256304"/>
    </source>
</evidence>
<feature type="compositionally biased region" description="Low complexity" evidence="1">
    <location>
        <begin position="44"/>
        <end position="53"/>
    </location>
</feature>
<dbReference type="PROSITE" id="PS51257">
    <property type="entry name" value="PROKAR_LIPOPROTEIN"/>
    <property type="match status" value="1"/>
</dbReference>
<name>A0A3D9S7C8_9BACL</name>
<evidence type="ECO:0000313" key="3">
    <source>
        <dbReference type="EMBL" id="REE86508.1"/>
    </source>
</evidence>
<dbReference type="CDD" id="cd13585">
    <property type="entry name" value="PBP2_TMBP_like"/>
    <property type="match status" value="1"/>
</dbReference>
<keyword evidence="2" id="KW-0732">Signal</keyword>
<dbReference type="AlphaFoldDB" id="A0A3D9S7C8"/>
<gene>
    <name evidence="3" type="ORF">A8990_110117</name>
</gene>
<proteinExistence type="predicted"/>
<feature type="region of interest" description="Disordered" evidence="1">
    <location>
        <begin position="34"/>
        <end position="53"/>
    </location>
</feature>